<dbReference type="EMBL" id="CP046056">
    <property type="protein sequence ID" value="QQD23523.1"/>
    <property type="molecule type" value="Genomic_DNA"/>
</dbReference>
<dbReference type="PANTHER" id="PTHR42885:SF1">
    <property type="entry name" value="THREONINE-PHOSPHATE DECARBOXYLASE"/>
    <property type="match status" value="1"/>
</dbReference>
<comment type="cofactor">
    <cofactor evidence="1">
        <name>pyridoxal 5'-phosphate</name>
        <dbReference type="ChEBI" id="CHEBI:597326"/>
    </cofactor>
</comment>
<comment type="pathway">
    <text evidence="3">Cofactor biosynthesis; adenosylcobalamin biosynthesis.</text>
</comment>
<dbReference type="EC" id="4.1.1.81" evidence="4"/>
<dbReference type="Pfam" id="PF00155">
    <property type="entry name" value="Aminotran_1_2"/>
    <property type="match status" value="1"/>
</dbReference>
<evidence type="ECO:0000256" key="2">
    <source>
        <dbReference type="ARBA" id="ARBA00003444"/>
    </source>
</evidence>
<evidence type="ECO:0000256" key="7">
    <source>
        <dbReference type="ARBA" id="ARBA00023239"/>
    </source>
</evidence>
<accession>A0A9X7UVA5</accession>
<gene>
    <name evidence="11" type="ORF">GJQ55_03055</name>
</gene>
<dbReference type="AlphaFoldDB" id="A0A9X7UVA5"/>
<feature type="domain" description="Aminotransferase class I/classII large" evidence="10">
    <location>
        <begin position="63"/>
        <end position="334"/>
    </location>
</feature>
<dbReference type="PANTHER" id="PTHR42885">
    <property type="entry name" value="HISTIDINOL-PHOSPHATE AMINOTRANSFERASE-RELATED"/>
    <property type="match status" value="1"/>
</dbReference>
<evidence type="ECO:0000256" key="9">
    <source>
        <dbReference type="ARBA" id="ARBA00048531"/>
    </source>
</evidence>
<evidence type="ECO:0000313" key="11">
    <source>
        <dbReference type="EMBL" id="QQD23523.1"/>
    </source>
</evidence>
<dbReference type="RefSeq" id="WP_228346051.1">
    <property type="nucleotide sequence ID" value="NZ_CP046056.1"/>
</dbReference>
<dbReference type="GO" id="GO:0048472">
    <property type="term" value="F:threonine-phosphate decarboxylase activity"/>
    <property type="evidence" value="ECO:0007669"/>
    <property type="project" value="UniProtKB-EC"/>
</dbReference>
<dbReference type="InterPro" id="IPR015421">
    <property type="entry name" value="PyrdxlP-dep_Trfase_major"/>
</dbReference>
<evidence type="ECO:0000256" key="8">
    <source>
        <dbReference type="ARBA" id="ARBA00029996"/>
    </source>
</evidence>
<name>A0A9X7UVA5_9GAMM</name>
<dbReference type="InterPro" id="IPR005860">
    <property type="entry name" value="CobD"/>
</dbReference>
<keyword evidence="12" id="KW-1185">Reference proteome</keyword>
<keyword evidence="6" id="KW-0663">Pyridoxal phosphate</keyword>
<evidence type="ECO:0000313" key="12">
    <source>
        <dbReference type="Proteomes" id="UP000596074"/>
    </source>
</evidence>
<dbReference type="NCBIfam" id="TIGR01140">
    <property type="entry name" value="L_thr_O3P_dcar"/>
    <property type="match status" value="1"/>
</dbReference>
<keyword evidence="7 11" id="KW-0456">Lyase</keyword>
<dbReference type="Gene3D" id="3.90.1150.10">
    <property type="entry name" value="Aspartate Aminotransferase, domain 1"/>
    <property type="match status" value="1"/>
</dbReference>
<proteinExistence type="predicted"/>
<evidence type="ECO:0000256" key="4">
    <source>
        <dbReference type="ARBA" id="ARBA00012285"/>
    </source>
</evidence>
<evidence type="ECO:0000256" key="3">
    <source>
        <dbReference type="ARBA" id="ARBA00004953"/>
    </source>
</evidence>
<comment type="function">
    <text evidence="2">Decarboxylates L-threonine-O-3-phosphate to yield (R)-1-amino-2-propanol O-2-phosphate, the precursor for the linkage between the nucleotide loop and the corrin ring in cobalamin.</text>
</comment>
<evidence type="ECO:0000256" key="1">
    <source>
        <dbReference type="ARBA" id="ARBA00001933"/>
    </source>
</evidence>
<dbReference type="InterPro" id="IPR015422">
    <property type="entry name" value="PyrdxlP-dep_Trfase_small"/>
</dbReference>
<organism evidence="11 12">
    <name type="scientific">Venatoribacter cucullus</name>
    <dbReference type="NCBI Taxonomy" id="2661630"/>
    <lineage>
        <taxon>Bacteria</taxon>
        <taxon>Pseudomonadati</taxon>
        <taxon>Pseudomonadota</taxon>
        <taxon>Gammaproteobacteria</taxon>
        <taxon>Oceanospirillales</taxon>
        <taxon>Oceanospirillaceae</taxon>
        <taxon>Venatoribacter</taxon>
    </lineage>
</organism>
<dbReference type="CDD" id="cd00609">
    <property type="entry name" value="AAT_like"/>
    <property type="match status" value="1"/>
</dbReference>
<protein>
    <recommendedName>
        <fullName evidence="4">threonine-phosphate decarboxylase</fullName>
        <ecNumber evidence="4">4.1.1.81</ecNumber>
    </recommendedName>
    <alternativeName>
        <fullName evidence="8">L-threonine-O-3-phosphate decarboxylase</fullName>
    </alternativeName>
</protein>
<sequence length="343" mass="38343">MSLILLPGTTPPVHGADLTNALQQYGGEPEHWLDLSAAISPYSWWAERGLMPAANSLRNLPQPVAELAQACVQYYGHAALPVPGSQAAIQTLPRCFSHARVWVQADTYAEHAFSWQQAGHNVQELTLADIRAAFHKGTALPDLLILVNPANPSGECLAADEVQQWTAQLQQLGGYMLVDEAFMDCTPEHSILNIPLAANRMVLRSLGKFFGLAGLRCGFVIAAESVQQRLQQQLGPWAVNSLALSIASQALRDEAWQQQQRLRLLRMQEQVLDTCRLLQLPVLGSTPLFVTFQGEKTQIMHTQLAQQKIWSRYFPRQQWLRLGMPDPQQWPRLYSALKTLREL</sequence>
<dbReference type="Proteomes" id="UP000596074">
    <property type="component" value="Chromosome"/>
</dbReference>
<dbReference type="InterPro" id="IPR015424">
    <property type="entry name" value="PyrdxlP-dep_Trfase"/>
</dbReference>
<evidence type="ECO:0000256" key="6">
    <source>
        <dbReference type="ARBA" id="ARBA00022898"/>
    </source>
</evidence>
<evidence type="ECO:0000256" key="5">
    <source>
        <dbReference type="ARBA" id="ARBA00022573"/>
    </source>
</evidence>
<dbReference type="GO" id="GO:0030170">
    <property type="term" value="F:pyridoxal phosphate binding"/>
    <property type="evidence" value="ECO:0007669"/>
    <property type="project" value="InterPro"/>
</dbReference>
<dbReference type="KEGG" id="vcw:GJQ55_03055"/>
<dbReference type="Gene3D" id="3.40.640.10">
    <property type="entry name" value="Type I PLP-dependent aspartate aminotransferase-like (Major domain)"/>
    <property type="match status" value="1"/>
</dbReference>
<evidence type="ECO:0000259" key="10">
    <source>
        <dbReference type="Pfam" id="PF00155"/>
    </source>
</evidence>
<keyword evidence="5" id="KW-0169">Cobalamin biosynthesis</keyword>
<dbReference type="GO" id="GO:0009236">
    <property type="term" value="P:cobalamin biosynthetic process"/>
    <property type="evidence" value="ECO:0007669"/>
    <property type="project" value="UniProtKB-KW"/>
</dbReference>
<dbReference type="SUPFAM" id="SSF53383">
    <property type="entry name" value="PLP-dependent transferases"/>
    <property type="match status" value="1"/>
</dbReference>
<dbReference type="InterPro" id="IPR004839">
    <property type="entry name" value="Aminotransferase_I/II_large"/>
</dbReference>
<reference evidence="11 12" key="1">
    <citation type="submission" date="2019-11" db="EMBL/GenBank/DDBJ databases">
        <title>Venatorbacter sp. nov. a predator of Campylobacter and other Gram-negative bacteria.</title>
        <authorList>
            <person name="Saeedi A."/>
            <person name="Cummings N.J."/>
            <person name="Connerton I.F."/>
            <person name="Connerton P.L."/>
        </authorList>
    </citation>
    <scope>NUCLEOTIDE SEQUENCE [LARGE SCALE GENOMIC DNA]</scope>
    <source>
        <strain evidence="11">XL5</strain>
    </source>
</reference>
<comment type="catalytic activity">
    <reaction evidence="9">
        <text>O-phospho-L-threonine + H(+) = (R)-1-aminopropan-2-yl phosphate + CO2</text>
        <dbReference type="Rhea" id="RHEA:11492"/>
        <dbReference type="ChEBI" id="CHEBI:15378"/>
        <dbReference type="ChEBI" id="CHEBI:16526"/>
        <dbReference type="ChEBI" id="CHEBI:58563"/>
        <dbReference type="ChEBI" id="CHEBI:58675"/>
        <dbReference type="EC" id="4.1.1.81"/>
    </reaction>
</comment>